<feature type="non-terminal residue" evidence="1">
    <location>
        <position position="106"/>
    </location>
</feature>
<proteinExistence type="predicted"/>
<name>A0A820KS07_9BILA</name>
<organism evidence="1 2">
    <name type="scientific">Rotaria sordida</name>
    <dbReference type="NCBI Taxonomy" id="392033"/>
    <lineage>
        <taxon>Eukaryota</taxon>
        <taxon>Metazoa</taxon>
        <taxon>Spiralia</taxon>
        <taxon>Gnathifera</taxon>
        <taxon>Rotifera</taxon>
        <taxon>Eurotatoria</taxon>
        <taxon>Bdelloidea</taxon>
        <taxon>Philodinida</taxon>
        <taxon>Philodinidae</taxon>
        <taxon>Rotaria</taxon>
    </lineage>
</organism>
<dbReference type="Proteomes" id="UP000663836">
    <property type="component" value="Unassembled WGS sequence"/>
</dbReference>
<feature type="non-terminal residue" evidence="1">
    <location>
        <position position="1"/>
    </location>
</feature>
<comment type="caution">
    <text evidence="1">The sequence shown here is derived from an EMBL/GenBank/DDBJ whole genome shotgun (WGS) entry which is preliminary data.</text>
</comment>
<evidence type="ECO:0000313" key="2">
    <source>
        <dbReference type="Proteomes" id="UP000663836"/>
    </source>
</evidence>
<evidence type="ECO:0000313" key="1">
    <source>
        <dbReference type="EMBL" id="CAF4349217.1"/>
    </source>
</evidence>
<dbReference type="EMBL" id="CAJOBD010050245">
    <property type="protein sequence ID" value="CAF4349217.1"/>
    <property type="molecule type" value="Genomic_DNA"/>
</dbReference>
<protein>
    <submittedName>
        <fullName evidence="1">Uncharacterized protein</fullName>
    </submittedName>
</protein>
<reference evidence="1" key="1">
    <citation type="submission" date="2021-02" db="EMBL/GenBank/DDBJ databases">
        <authorList>
            <person name="Nowell W R."/>
        </authorList>
    </citation>
    <scope>NUCLEOTIDE SEQUENCE</scope>
</reference>
<gene>
    <name evidence="1" type="ORF">JBS370_LOCUS41873</name>
</gene>
<accession>A0A820KS07</accession>
<sequence length="106" mass="12344">LQDLSHQSPLIRMVRLEKSVENFIYILDSNIQISNVDKTKLRGIINFGFILNYINDKICIEFITQIVNEQIILILSSTTMKNLDQNIRDASQIHSIYIIDDIKDYS</sequence>
<dbReference type="AlphaFoldDB" id="A0A820KS07"/>